<keyword evidence="3" id="KW-1185">Reference proteome</keyword>
<evidence type="ECO:0000256" key="1">
    <source>
        <dbReference type="SAM" id="MobiDB-lite"/>
    </source>
</evidence>
<sequence length="134" mass="15570">MSSQGFIVAEFSDGVQVIPSLWLQDEEVCKYPAHYKTDARIRKAVEKQEIPSFNWALCRINRIFGEYSSLQKADAKADQAMYTSNMDTEKEGRYYRKYKAKKQKSSSESEEELHNVMLPSPPLPPVKRKYKHCN</sequence>
<dbReference type="OMA" id="WALCRIN"/>
<dbReference type="EMBL" id="KK108168">
    <property type="protein sequence ID" value="EZA46848.1"/>
    <property type="molecule type" value="Genomic_DNA"/>
</dbReference>
<evidence type="ECO:0000313" key="3">
    <source>
        <dbReference type="Proteomes" id="UP000053097"/>
    </source>
</evidence>
<accession>A0A026VSU7</accession>
<dbReference type="Proteomes" id="UP000053097">
    <property type="component" value="Unassembled WGS sequence"/>
</dbReference>
<dbReference type="AlphaFoldDB" id="A0A026VSU7"/>
<reference evidence="2 3" key="1">
    <citation type="journal article" date="2014" name="Curr. Biol.">
        <title>The genome of the clonal raider ant Cerapachys biroi.</title>
        <authorList>
            <person name="Oxley P.R."/>
            <person name="Ji L."/>
            <person name="Fetter-Pruneda I."/>
            <person name="McKenzie S.K."/>
            <person name="Li C."/>
            <person name="Hu H."/>
            <person name="Zhang G."/>
            <person name="Kronauer D.J."/>
        </authorList>
    </citation>
    <scope>NUCLEOTIDE SEQUENCE [LARGE SCALE GENOMIC DNA]</scope>
</reference>
<name>A0A026VSU7_OOCBI</name>
<organism evidence="2 3">
    <name type="scientific">Ooceraea biroi</name>
    <name type="common">Clonal raider ant</name>
    <name type="synonym">Cerapachys biroi</name>
    <dbReference type="NCBI Taxonomy" id="2015173"/>
    <lineage>
        <taxon>Eukaryota</taxon>
        <taxon>Metazoa</taxon>
        <taxon>Ecdysozoa</taxon>
        <taxon>Arthropoda</taxon>
        <taxon>Hexapoda</taxon>
        <taxon>Insecta</taxon>
        <taxon>Pterygota</taxon>
        <taxon>Neoptera</taxon>
        <taxon>Endopterygota</taxon>
        <taxon>Hymenoptera</taxon>
        <taxon>Apocrita</taxon>
        <taxon>Aculeata</taxon>
        <taxon>Formicoidea</taxon>
        <taxon>Formicidae</taxon>
        <taxon>Dorylinae</taxon>
        <taxon>Ooceraea</taxon>
    </lineage>
</organism>
<proteinExistence type="predicted"/>
<gene>
    <name evidence="2" type="ORF">X777_01146</name>
</gene>
<protein>
    <submittedName>
        <fullName evidence="2">Uncharacterized protein</fullName>
    </submittedName>
</protein>
<evidence type="ECO:0000313" key="2">
    <source>
        <dbReference type="EMBL" id="EZA46848.1"/>
    </source>
</evidence>
<feature type="region of interest" description="Disordered" evidence="1">
    <location>
        <begin position="98"/>
        <end position="134"/>
    </location>
</feature>